<gene>
    <name evidence="8" type="ORF">BB560_003472</name>
</gene>
<dbReference type="OrthoDB" id="536881at2759"/>
<evidence type="ECO:0000256" key="3">
    <source>
        <dbReference type="ARBA" id="ARBA00022525"/>
    </source>
</evidence>
<proteinExistence type="predicted"/>
<organism evidence="8 9">
    <name type="scientific">Smittium megazygosporum</name>
    <dbReference type="NCBI Taxonomy" id="133381"/>
    <lineage>
        <taxon>Eukaryota</taxon>
        <taxon>Fungi</taxon>
        <taxon>Fungi incertae sedis</taxon>
        <taxon>Zoopagomycota</taxon>
        <taxon>Kickxellomycotina</taxon>
        <taxon>Harpellomycetes</taxon>
        <taxon>Harpellales</taxon>
        <taxon>Legeriomycetaceae</taxon>
        <taxon>Smittium</taxon>
    </lineage>
</organism>
<dbReference type="InterPro" id="IPR036941">
    <property type="entry name" value="Rcpt_L-dom_sf"/>
</dbReference>
<accession>A0A2T9ZBY4</accession>
<comment type="caution">
    <text evidence="8">The sequence shown here is derived from an EMBL/GenBank/DDBJ whole genome shotgun (WGS) entry which is preliminary data.</text>
</comment>
<dbReference type="EMBL" id="MBFS01000624">
    <property type="protein sequence ID" value="PVV02085.1"/>
    <property type="molecule type" value="Genomic_DNA"/>
</dbReference>
<evidence type="ECO:0000256" key="2">
    <source>
        <dbReference type="ARBA" id="ARBA00022512"/>
    </source>
</evidence>
<evidence type="ECO:0000313" key="8">
    <source>
        <dbReference type="EMBL" id="PVV02085.1"/>
    </source>
</evidence>
<dbReference type="GO" id="GO:0005886">
    <property type="term" value="C:plasma membrane"/>
    <property type="evidence" value="ECO:0007669"/>
    <property type="project" value="TreeGrafter"/>
</dbReference>
<dbReference type="GO" id="GO:0031505">
    <property type="term" value="P:fungal-type cell wall organization"/>
    <property type="evidence" value="ECO:0007669"/>
    <property type="project" value="TreeGrafter"/>
</dbReference>
<evidence type="ECO:0000256" key="4">
    <source>
        <dbReference type="ARBA" id="ARBA00022729"/>
    </source>
</evidence>
<evidence type="ECO:0000256" key="6">
    <source>
        <dbReference type="SAM" id="MobiDB-lite"/>
    </source>
</evidence>
<name>A0A2T9ZBY4_9FUNG</name>
<reference evidence="8 9" key="1">
    <citation type="journal article" date="2018" name="MBio">
        <title>Comparative Genomics Reveals the Core Gene Toolbox for the Fungus-Insect Symbiosis.</title>
        <authorList>
            <person name="Wang Y."/>
            <person name="Stata M."/>
            <person name="Wang W."/>
            <person name="Stajich J.E."/>
            <person name="White M.M."/>
            <person name="Moncalvo J.M."/>
        </authorList>
    </citation>
    <scope>NUCLEOTIDE SEQUENCE [LARGE SCALE GENOMIC DNA]</scope>
    <source>
        <strain evidence="8 9">SC-DP-2</strain>
    </source>
</reference>
<evidence type="ECO:0000256" key="1">
    <source>
        <dbReference type="ARBA" id="ARBA00004191"/>
    </source>
</evidence>
<protein>
    <recommendedName>
        <fullName evidence="10">Receptor L-domain domain-containing protein</fullName>
    </recommendedName>
</protein>
<feature type="signal peptide" evidence="7">
    <location>
        <begin position="1"/>
        <end position="15"/>
    </location>
</feature>
<evidence type="ECO:0000313" key="9">
    <source>
        <dbReference type="Proteomes" id="UP000245609"/>
    </source>
</evidence>
<dbReference type="InterPro" id="IPR051648">
    <property type="entry name" value="CWI-Assembly_Regulator"/>
</dbReference>
<dbReference type="GO" id="GO:0009277">
    <property type="term" value="C:fungal-type cell wall"/>
    <property type="evidence" value="ECO:0007669"/>
    <property type="project" value="TreeGrafter"/>
</dbReference>
<feature type="chain" id="PRO_5015526697" description="Receptor L-domain domain-containing protein" evidence="7">
    <location>
        <begin position="16"/>
        <end position="381"/>
    </location>
</feature>
<dbReference type="SUPFAM" id="SSF52058">
    <property type="entry name" value="L domain-like"/>
    <property type="match status" value="2"/>
</dbReference>
<evidence type="ECO:0000256" key="5">
    <source>
        <dbReference type="ARBA" id="ARBA00023180"/>
    </source>
</evidence>
<feature type="region of interest" description="Disordered" evidence="6">
    <location>
        <begin position="330"/>
        <end position="353"/>
    </location>
</feature>
<dbReference type="PANTHER" id="PTHR31018">
    <property type="entry name" value="SPORULATION-SPECIFIC PROTEIN-RELATED"/>
    <property type="match status" value="1"/>
</dbReference>
<dbReference type="GO" id="GO:0009986">
    <property type="term" value="C:cell surface"/>
    <property type="evidence" value="ECO:0007669"/>
    <property type="project" value="TreeGrafter"/>
</dbReference>
<dbReference type="Gene3D" id="3.80.20.20">
    <property type="entry name" value="Receptor L-domain"/>
    <property type="match status" value="1"/>
</dbReference>
<evidence type="ECO:0000256" key="7">
    <source>
        <dbReference type="SAM" id="SignalP"/>
    </source>
</evidence>
<dbReference type="Proteomes" id="UP000245609">
    <property type="component" value="Unassembled WGS sequence"/>
</dbReference>
<dbReference type="AlphaFoldDB" id="A0A2T9ZBY4"/>
<dbReference type="PANTHER" id="PTHR31018:SF3">
    <property type="entry name" value="RECEPTOR PROTEIN-TYROSINE KINASE"/>
    <property type="match status" value="1"/>
</dbReference>
<keyword evidence="5" id="KW-0325">Glycoprotein</keyword>
<evidence type="ECO:0008006" key="10">
    <source>
        <dbReference type="Google" id="ProtNLM"/>
    </source>
</evidence>
<keyword evidence="4 7" id="KW-0732">Signal</keyword>
<sequence>MKLLFLSALLALVAGQCDEDITISSESDLSQLSGCNSYSGQITVSNYDGATLDMSIKSADSIVVENSFQLAQINFGSLTTISKNFQIQNNTQLLGLSIPKLSSVDNFQLINNPNLNVILSTSFSKIGNYQIIQSQIVNLIPVSASTIKNIEIIANSFLIDISFPSVVNNTGYINIVDNHSSAFASFDSLTTISGNTTFRDLAGLRVDNVTTVSDTFNVYENTFTKLDLSQLSTLSKDLSIANNTKLDTIKIPGVSNLGGGLQIIGNSALTQIENSTFTTLSYIKGGVSLSGPFDNITFPALTRVDGAFKLNTTGTFSCNTASTQIRPRVKGSYSCTQPKSSTTSSGSSGSSNSPASSIVINRSSIGAACITFALIAATLFF</sequence>
<dbReference type="STRING" id="133381.A0A2T9ZBY4"/>
<keyword evidence="2" id="KW-0134">Cell wall</keyword>
<feature type="compositionally biased region" description="Low complexity" evidence="6">
    <location>
        <begin position="340"/>
        <end position="353"/>
    </location>
</feature>
<comment type="subcellular location">
    <subcellularLocation>
        <location evidence="1">Secreted</location>
        <location evidence="1">Cell wall</location>
    </subcellularLocation>
</comment>
<keyword evidence="9" id="KW-1185">Reference proteome</keyword>
<keyword evidence="3" id="KW-0964">Secreted</keyword>